<dbReference type="Pfam" id="PF00149">
    <property type="entry name" value="Metallophos"/>
    <property type="match status" value="1"/>
</dbReference>
<keyword evidence="2" id="KW-0732">Signal</keyword>
<accession>A0A841I0Z2</accession>
<dbReference type="Proteomes" id="UP000569951">
    <property type="component" value="Unassembled WGS sequence"/>
</dbReference>
<evidence type="ECO:0000256" key="2">
    <source>
        <dbReference type="SAM" id="SignalP"/>
    </source>
</evidence>
<proteinExistence type="predicted"/>
<keyword evidence="5" id="KW-1185">Reference proteome</keyword>
<dbReference type="GO" id="GO:0016787">
    <property type="term" value="F:hydrolase activity"/>
    <property type="evidence" value="ECO:0007669"/>
    <property type="project" value="InterPro"/>
</dbReference>
<dbReference type="InterPro" id="IPR029052">
    <property type="entry name" value="Metallo-depent_PP-like"/>
</dbReference>
<evidence type="ECO:0000259" key="3">
    <source>
        <dbReference type="Pfam" id="PF00149"/>
    </source>
</evidence>
<evidence type="ECO:0000313" key="4">
    <source>
        <dbReference type="EMBL" id="MBB6099461.1"/>
    </source>
</evidence>
<feature type="compositionally biased region" description="Gly residues" evidence="1">
    <location>
        <begin position="34"/>
        <end position="64"/>
    </location>
</feature>
<reference evidence="4 5" key="1">
    <citation type="submission" date="2020-08" db="EMBL/GenBank/DDBJ databases">
        <title>Genomic Encyclopedia of Type Strains, Phase IV (KMG-IV): sequencing the most valuable type-strain genomes for metagenomic binning, comparative biology and taxonomic classification.</title>
        <authorList>
            <person name="Goeker M."/>
        </authorList>
    </citation>
    <scope>NUCLEOTIDE SEQUENCE [LARGE SCALE GENOMIC DNA]</scope>
    <source>
        <strain evidence="4 5">DSM 21458</strain>
    </source>
</reference>
<dbReference type="AlphaFoldDB" id="A0A841I0Z2"/>
<dbReference type="EMBL" id="JACHHG010000012">
    <property type="protein sequence ID" value="MBB6099461.1"/>
    <property type="molecule type" value="Genomic_DNA"/>
</dbReference>
<feature type="signal peptide" evidence="2">
    <location>
        <begin position="1"/>
        <end position="25"/>
    </location>
</feature>
<dbReference type="Gene3D" id="3.60.21.10">
    <property type="match status" value="1"/>
</dbReference>
<gene>
    <name evidence="4" type="ORF">HNR42_002911</name>
</gene>
<comment type="caution">
    <text evidence="4">The sequence shown here is derived from an EMBL/GenBank/DDBJ whole genome shotgun (WGS) entry which is preliminary data.</text>
</comment>
<feature type="domain" description="Calcineurin-like phosphoesterase" evidence="3">
    <location>
        <begin position="78"/>
        <end position="257"/>
    </location>
</feature>
<evidence type="ECO:0000256" key="1">
    <source>
        <dbReference type="SAM" id="MobiDB-lite"/>
    </source>
</evidence>
<feature type="region of interest" description="Disordered" evidence="1">
    <location>
        <begin position="30"/>
        <end position="69"/>
    </location>
</feature>
<dbReference type="RefSeq" id="WP_183988215.1">
    <property type="nucleotide sequence ID" value="NZ_JACHHG010000012.1"/>
</dbReference>
<evidence type="ECO:0000313" key="5">
    <source>
        <dbReference type="Proteomes" id="UP000569951"/>
    </source>
</evidence>
<dbReference type="SUPFAM" id="SSF56300">
    <property type="entry name" value="Metallo-dependent phosphatases"/>
    <property type="match status" value="1"/>
</dbReference>
<feature type="chain" id="PRO_5032808599" description="Calcineurin-like phosphoesterase domain-containing protein" evidence="2">
    <location>
        <begin position="26"/>
        <end position="374"/>
    </location>
</feature>
<organism evidence="4 5">
    <name type="scientific">Deinobacterium chartae</name>
    <dbReference type="NCBI Taxonomy" id="521158"/>
    <lineage>
        <taxon>Bacteria</taxon>
        <taxon>Thermotogati</taxon>
        <taxon>Deinococcota</taxon>
        <taxon>Deinococci</taxon>
        <taxon>Deinococcales</taxon>
        <taxon>Deinococcaceae</taxon>
        <taxon>Deinobacterium</taxon>
    </lineage>
</organism>
<dbReference type="InterPro" id="IPR004843">
    <property type="entry name" value="Calcineurin-like_PHP"/>
</dbReference>
<protein>
    <recommendedName>
        <fullName evidence="3">Calcineurin-like phosphoesterase domain-containing protein</fullName>
    </recommendedName>
</protein>
<dbReference type="PROSITE" id="PS51257">
    <property type="entry name" value="PROKAR_LIPOPROTEIN"/>
    <property type="match status" value="1"/>
</dbReference>
<name>A0A841I0Z2_9DEIO</name>
<sequence>MKFETLLGRRHFALAALTLACLVSACNENRPGTTTGGTTGDTTGGTTGDTTGGTTGDTTGGTTGGDVQPVPPDKNLLVAFVGDFGTGNNPMEVYRLIRQEGADFAIFLGDYDYKHNPKLWVREVERGLGADFPIFGVVGNHDTRKWSSYQAYFERRLDKIAGANCQGDLGVDSTCTYRGLHFILSGIGVTGSRSRHERSITAALDKDADTHLWNLCIWHANQRDFQAGDKRDQVGWRAFQQCQEAGAPVFMAHEHSYSRTRVMTDIGNARAGHGAVGEPDALEIGPGRTFTVVSGLGGKSIRDYEESLHDDDTWWATLYTGNYYRRNGEEVQKFKPRYGALFVRFNVDGDAKQAQGYFKNVRGEVIDTFEIAHQ</sequence>